<evidence type="ECO:0000313" key="2">
    <source>
        <dbReference type="Proteomes" id="UP000585050"/>
    </source>
</evidence>
<reference evidence="1 2" key="1">
    <citation type="submission" date="2020-04" db="EMBL/GenBank/DDBJ databases">
        <title>Flammeovirga sp. SR4, a novel species isolated from seawater.</title>
        <authorList>
            <person name="Wang X."/>
        </authorList>
    </citation>
    <scope>NUCLEOTIDE SEQUENCE [LARGE SCALE GENOMIC DNA]</scope>
    <source>
        <strain evidence="1 2">SR4</strain>
    </source>
</reference>
<evidence type="ECO:0000313" key="1">
    <source>
        <dbReference type="EMBL" id="NLR94021.1"/>
    </source>
</evidence>
<sequence length="350" mass="41029">MYFEGIITIDPSQLTQIERVKPTKAFKRIFYYMTLGNVSDQVEKETFTAVSILQQINNVLIHNGIDNIVRLSHDGIDFYLDVEGKEGDLKEAFDQYDLEIDHSMSSQFNKLVMVMEHEDHNFKYLLEIDINRTHDVGEYPIEIKVTGLLKQFKKENKSRGEIEEEMKSIFKDQESYNIFKSTQQHNFEQFLNDLKLSIIKLMHVDDVKVDIKSKIILPNDKIQEESELKYHKTYGEYGVHYGYFGFGDFLFYNMLWSNMSYNNDITLYDTHFETEIGEDLGFRDEIIANDEIFNDEVESDFEEFQLSGIESTLDDPDNRNASSWFDFSGVDYNDDDSGVDFDFGSDDSDW</sequence>
<accession>A0A7X8XYA5</accession>
<name>A0A7X8XYA5_9BACT</name>
<organism evidence="1 2">
    <name type="scientific">Flammeovirga agarivorans</name>
    <dbReference type="NCBI Taxonomy" id="2726742"/>
    <lineage>
        <taxon>Bacteria</taxon>
        <taxon>Pseudomonadati</taxon>
        <taxon>Bacteroidota</taxon>
        <taxon>Cytophagia</taxon>
        <taxon>Cytophagales</taxon>
        <taxon>Flammeovirgaceae</taxon>
        <taxon>Flammeovirga</taxon>
    </lineage>
</organism>
<comment type="caution">
    <text evidence="1">The sequence shown here is derived from an EMBL/GenBank/DDBJ whole genome shotgun (WGS) entry which is preliminary data.</text>
</comment>
<dbReference type="AlphaFoldDB" id="A0A7X8XYA5"/>
<gene>
    <name evidence="1" type="ORF">HGP29_22660</name>
</gene>
<protein>
    <submittedName>
        <fullName evidence="1">Uncharacterized protein</fullName>
    </submittedName>
</protein>
<keyword evidence="2" id="KW-1185">Reference proteome</keyword>
<dbReference type="RefSeq" id="WP_168884734.1">
    <property type="nucleotide sequence ID" value="NZ_JABAIL010000009.1"/>
</dbReference>
<dbReference type="EMBL" id="JABAIL010000009">
    <property type="protein sequence ID" value="NLR94021.1"/>
    <property type="molecule type" value="Genomic_DNA"/>
</dbReference>
<proteinExistence type="predicted"/>
<dbReference type="Proteomes" id="UP000585050">
    <property type="component" value="Unassembled WGS sequence"/>
</dbReference>